<dbReference type="Pfam" id="PF01139">
    <property type="entry name" value="RtcB"/>
    <property type="match status" value="1"/>
</dbReference>
<keyword evidence="4" id="KW-0479">Metal-binding</keyword>
<evidence type="ECO:0000313" key="10">
    <source>
        <dbReference type="EMBL" id="PJF45786.1"/>
    </source>
</evidence>
<evidence type="ECO:0000256" key="9">
    <source>
        <dbReference type="ARBA" id="ARBA00047746"/>
    </source>
</evidence>
<evidence type="ECO:0000256" key="3">
    <source>
        <dbReference type="ARBA" id="ARBA00022598"/>
    </source>
</evidence>
<evidence type="ECO:0000256" key="7">
    <source>
        <dbReference type="ARBA" id="ARBA00023134"/>
    </source>
</evidence>
<dbReference type="GO" id="GO:0005525">
    <property type="term" value="F:GTP binding"/>
    <property type="evidence" value="ECO:0007669"/>
    <property type="project" value="UniProtKB-KW"/>
</dbReference>
<organism evidence="10 11">
    <name type="scientific">Candidatus Thermofonsia Clade 3 bacterium</name>
    <dbReference type="NCBI Taxonomy" id="2364212"/>
    <lineage>
        <taxon>Bacteria</taxon>
        <taxon>Bacillati</taxon>
        <taxon>Chloroflexota</taxon>
        <taxon>Candidatus Thermofontia</taxon>
        <taxon>Candidatus Thermofonsia Clade 3</taxon>
    </lineage>
</organism>
<comment type="cofactor">
    <cofactor evidence="1">
        <name>Mn(2+)</name>
        <dbReference type="ChEBI" id="CHEBI:29035"/>
    </cofactor>
</comment>
<sequence length="118" mass="13403">VEGVESEESRLGLHSTIHGAGRVMSRIQAAGKRRWVKRNGRRVQEVVKPGKITREMMLEWLRREGVELRGGGTDESPHVYRRLPEVLKHHANTIKIVHTLKPMGVAMAGEDVFDPYKD</sequence>
<accession>A0A2M8Q7K3</accession>
<gene>
    <name evidence="10" type="ORF">CUN48_17120</name>
</gene>
<evidence type="ECO:0000256" key="5">
    <source>
        <dbReference type="ARBA" id="ARBA00022741"/>
    </source>
</evidence>
<evidence type="ECO:0000256" key="1">
    <source>
        <dbReference type="ARBA" id="ARBA00001936"/>
    </source>
</evidence>
<dbReference type="InterPro" id="IPR036025">
    <property type="entry name" value="RtcB-like_sf"/>
</dbReference>
<dbReference type="SUPFAM" id="SSF103365">
    <property type="entry name" value="Hypothetical protein PH1602"/>
    <property type="match status" value="1"/>
</dbReference>
<dbReference type="GO" id="GO:0006396">
    <property type="term" value="P:RNA processing"/>
    <property type="evidence" value="ECO:0007669"/>
    <property type="project" value="InterPro"/>
</dbReference>
<evidence type="ECO:0000256" key="8">
    <source>
        <dbReference type="ARBA" id="ARBA00023211"/>
    </source>
</evidence>
<reference evidence="10 11" key="1">
    <citation type="submission" date="2017-11" db="EMBL/GenBank/DDBJ databases">
        <title>Evolution of Phototrophy in the Chloroflexi Phylum Driven by Horizontal Gene Transfer.</title>
        <authorList>
            <person name="Ward L.M."/>
            <person name="Hemp J."/>
            <person name="Shih P.M."/>
            <person name="Mcglynn S.E."/>
            <person name="Fischer W."/>
        </authorList>
    </citation>
    <scope>NUCLEOTIDE SEQUENCE [LARGE SCALE GENOMIC DNA]</scope>
    <source>
        <strain evidence="10">JP3_7</strain>
    </source>
</reference>
<dbReference type="GO" id="GO:0170057">
    <property type="term" value="F:RNA ligase (GTP) activity"/>
    <property type="evidence" value="ECO:0007669"/>
    <property type="project" value="UniProtKB-EC"/>
</dbReference>
<evidence type="ECO:0000256" key="6">
    <source>
        <dbReference type="ARBA" id="ARBA00022800"/>
    </source>
</evidence>
<dbReference type="AlphaFoldDB" id="A0A2M8Q7K3"/>
<keyword evidence="5" id="KW-0547">Nucleotide-binding</keyword>
<dbReference type="Gene3D" id="3.90.1860.10">
    <property type="entry name" value="tRNA-splicing ligase RtcB"/>
    <property type="match status" value="1"/>
</dbReference>
<name>A0A2M8Q7K3_9CHLR</name>
<keyword evidence="6" id="KW-0692">RNA repair</keyword>
<dbReference type="EC" id="6.5.1.8" evidence="2"/>
<dbReference type="GO" id="GO:0042245">
    <property type="term" value="P:RNA repair"/>
    <property type="evidence" value="ECO:0007669"/>
    <property type="project" value="UniProtKB-KW"/>
</dbReference>
<evidence type="ECO:0000256" key="2">
    <source>
        <dbReference type="ARBA" id="ARBA00012726"/>
    </source>
</evidence>
<dbReference type="Proteomes" id="UP000230790">
    <property type="component" value="Unassembled WGS sequence"/>
</dbReference>
<dbReference type="InterPro" id="IPR001233">
    <property type="entry name" value="RtcB"/>
</dbReference>
<evidence type="ECO:0000313" key="11">
    <source>
        <dbReference type="Proteomes" id="UP000230790"/>
    </source>
</evidence>
<keyword evidence="7" id="KW-0342">GTP-binding</keyword>
<evidence type="ECO:0000256" key="4">
    <source>
        <dbReference type="ARBA" id="ARBA00022723"/>
    </source>
</evidence>
<comment type="catalytic activity">
    <reaction evidence="9">
        <text>a 3'-end 3'-phospho-ribonucleotide-RNA + a 5'-end dephospho-ribonucleoside-RNA + GTP = a ribonucleotidyl-ribonucleotide-RNA + GMP + diphosphate</text>
        <dbReference type="Rhea" id="RHEA:68076"/>
        <dbReference type="Rhea" id="RHEA-COMP:10463"/>
        <dbReference type="Rhea" id="RHEA-COMP:13936"/>
        <dbReference type="Rhea" id="RHEA-COMP:17355"/>
        <dbReference type="ChEBI" id="CHEBI:33019"/>
        <dbReference type="ChEBI" id="CHEBI:37565"/>
        <dbReference type="ChEBI" id="CHEBI:58115"/>
        <dbReference type="ChEBI" id="CHEBI:83062"/>
        <dbReference type="ChEBI" id="CHEBI:138284"/>
        <dbReference type="ChEBI" id="CHEBI:173118"/>
        <dbReference type="EC" id="6.5.1.8"/>
    </reaction>
</comment>
<comment type="caution">
    <text evidence="10">The sequence shown here is derived from an EMBL/GenBank/DDBJ whole genome shotgun (WGS) entry which is preliminary data.</text>
</comment>
<protein>
    <recommendedName>
        <fullName evidence="2">3'-phosphate/5'-hydroxy nucleic acid ligase</fullName>
        <ecNumber evidence="2">6.5.1.8</ecNumber>
    </recommendedName>
</protein>
<dbReference type="EMBL" id="PGTN01000755">
    <property type="protein sequence ID" value="PJF45786.1"/>
    <property type="molecule type" value="Genomic_DNA"/>
</dbReference>
<keyword evidence="3 10" id="KW-0436">Ligase</keyword>
<proteinExistence type="predicted"/>
<dbReference type="GO" id="GO:0046872">
    <property type="term" value="F:metal ion binding"/>
    <property type="evidence" value="ECO:0007669"/>
    <property type="project" value="UniProtKB-KW"/>
</dbReference>
<feature type="non-terminal residue" evidence="10">
    <location>
        <position position="1"/>
    </location>
</feature>
<keyword evidence="8" id="KW-0464">Manganese</keyword>